<dbReference type="AlphaFoldDB" id="A0A8C9H9C7"/>
<name>A0A8C9H9C7_9PRIM</name>
<reference evidence="2" key="2">
    <citation type="submission" date="2025-09" db="UniProtKB">
        <authorList>
            <consortium name="Ensembl"/>
        </authorList>
    </citation>
    <scope>IDENTIFICATION</scope>
</reference>
<reference evidence="2" key="1">
    <citation type="submission" date="2025-08" db="UniProtKB">
        <authorList>
            <consortium name="Ensembl"/>
        </authorList>
    </citation>
    <scope>IDENTIFICATION</scope>
</reference>
<feature type="compositionally biased region" description="Polar residues" evidence="1">
    <location>
        <begin position="402"/>
        <end position="412"/>
    </location>
</feature>
<dbReference type="GO" id="GO:0000127">
    <property type="term" value="C:transcription factor TFIIIC complex"/>
    <property type="evidence" value="ECO:0007669"/>
    <property type="project" value="InterPro"/>
</dbReference>
<feature type="region of interest" description="Disordered" evidence="1">
    <location>
        <begin position="1"/>
        <end position="24"/>
    </location>
</feature>
<dbReference type="PANTHER" id="PTHR15180:SF1">
    <property type="entry name" value="GENERAL TRANSCRIPTION FACTOR 3C POLYPEPTIDE 1"/>
    <property type="match status" value="1"/>
</dbReference>
<dbReference type="PANTHER" id="PTHR15180">
    <property type="entry name" value="GENERAL TRANSCRIPTION FACTOR 3C POLYPEPTIDE 1"/>
    <property type="match status" value="1"/>
</dbReference>
<feature type="region of interest" description="Disordered" evidence="1">
    <location>
        <begin position="290"/>
        <end position="432"/>
    </location>
</feature>
<evidence type="ECO:0000313" key="3">
    <source>
        <dbReference type="Proteomes" id="UP000694416"/>
    </source>
</evidence>
<accession>A0A8C9H9C7</accession>
<feature type="compositionally biased region" description="Acidic residues" evidence="1">
    <location>
        <begin position="83"/>
        <end position="95"/>
    </location>
</feature>
<dbReference type="GO" id="GO:0006384">
    <property type="term" value="P:transcription initiation at RNA polymerase III promoter"/>
    <property type="evidence" value="ECO:0007669"/>
    <property type="project" value="InterPro"/>
</dbReference>
<feature type="region of interest" description="Disordered" evidence="1">
    <location>
        <begin position="79"/>
        <end position="100"/>
    </location>
</feature>
<evidence type="ECO:0000313" key="2">
    <source>
        <dbReference type="Ensembl" id="ENSPTEP00000017543.1"/>
    </source>
</evidence>
<dbReference type="GO" id="GO:0042791">
    <property type="term" value="P:5S class rRNA transcription by RNA polymerase III"/>
    <property type="evidence" value="ECO:0007669"/>
    <property type="project" value="TreeGrafter"/>
</dbReference>
<proteinExistence type="predicted"/>
<sequence>MRAAGKLDQPDRFSFKDQDNNEPTNDMVTFSLDGPGGNCVAVLTLFSLGLISVDVRIPEQIIVVDSSMVENEVIKSLGKDGSLEDDEDEEDDLDEGIGGKHRSMEVKPAQASHTNYLLMRGYYSPGIVSTRNLNPNDSIMVNSCQMKFQLRCSPLPTRLRPTAAPLEELTVGTSCLPDTFTKLIKPQENTCSLEEFVLQVELSGYSPEDLTAALEILLGCSGHSTRQGGEVTSAEDPGLPTDPLCLLPPQALLEQHQVLEVGGNTARLVAMGSAWPWLLHSVRLKDREDADIQREDPQARPPEGSSSEDSPLEGQAPPSHSPRGTKRRASWASENGETDTEGTQMTPAKRPVLQDSNFAPILGPRAEDGAEAQAPSSPPALEDTAAAGAAREDLEGVGEFSSPGQEQLSGQAQPPEGSEDPRGFTESFGAGSISQAARERDCESVCFIGRPWRVVDGHLNLPVCKGMMEAMLYHIMTRPGIPENCLLRHYQGVLQPVAVLELLQGLESLGCIRKCWLRKPRAVSLFSTPMVEEVEVPSSLDESPMAFYEPTLDCTLRLGRVFPHEVNWNKWIHL</sequence>
<dbReference type="Ensembl" id="ENSPTET00000025864.1">
    <property type="protein sequence ID" value="ENSPTEP00000017543.1"/>
    <property type="gene ID" value="ENSPTEG00000019068.1"/>
</dbReference>
<evidence type="ECO:0000256" key="1">
    <source>
        <dbReference type="SAM" id="MobiDB-lite"/>
    </source>
</evidence>
<organism evidence="2 3">
    <name type="scientific">Piliocolobus tephrosceles</name>
    <name type="common">Ugandan red Colobus</name>
    <dbReference type="NCBI Taxonomy" id="591936"/>
    <lineage>
        <taxon>Eukaryota</taxon>
        <taxon>Metazoa</taxon>
        <taxon>Chordata</taxon>
        <taxon>Craniata</taxon>
        <taxon>Vertebrata</taxon>
        <taxon>Euteleostomi</taxon>
        <taxon>Mammalia</taxon>
        <taxon>Eutheria</taxon>
        <taxon>Euarchontoglires</taxon>
        <taxon>Primates</taxon>
        <taxon>Haplorrhini</taxon>
        <taxon>Catarrhini</taxon>
        <taxon>Cercopithecidae</taxon>
        <taxon>Colobinae</taxon>
        <taxon>Piliocolobus</taxon>
    </lineage>
</organism>
<keyword evidence="3" id="KW-1185">Reference proteome</keyword>
<evidence type="ECO:0008006" key="4">
    <source>
        <dbReference type="Google" id="ProtNLM"/>
    </source>
</evidence>
<dbReference type="GO" id="GO:0003677">
    <property type="term" value="F:DNA binding"/>
    <property type="evidence" value="ECO:0007669"/>
    <property type="project" value="InterPro"/>
</dbReference>
<protein>
    <recommendedName>
        <fullName evidence="4">General transcription factor 3C polypeptide 1</fullName>
    </recommendedName>
</protein>
<feature type="compositionally biased region" description="Basic and acidic residues" evidence="1">
    <location>
        <begin position="8"/>
        <end position="19"/>
    </location>
</feature>
<dbReference type="Proteomes" id="UP000694416">
    <property type="component" value="Unplaced"/>
</dbReference>
<dbReference type="InterPro" id="IPR044210">
    <property type="entry name" value="Tfc3-like"/>
</dbReference>